<dbReference type="EMBL" id="CP025611">
    <property type="protein sequence ID" value="AUN31207.1"/>
    <property type="molecule type" value="Genomic_DNA"/>
</dbReference>
<dbReference type="GO" id="GO:0006826">
    <property type="term" value="P:iron ion transport"/>
    <property type="evidence" value="ECO:0007669"/>
    <property type="project" value="UniProtKB-KW"/>
</dbReference>
<dbReference type="Proteomes" id="UP000234752">
    <property type="component" value="Chromosome eg_1"/>
</dbReference>
<reference evidence="13 14" key="1">
    <citation type="submission" date="2017-12" db="EMBL/GenBank/DDBJ databases">
        <title>Genomes of bacteria within cyanobacterial aggregates.</title>
        <authorList>
            <person name="Cai H."/>
        </authorList>
    </citation>
    <scope>NUCLEOTIDE SEQUENCE [LARGE SCALE GENOMIC DNA]</scope>
    <source>
        <strain evidence="13 14">TH16</strain>
    </source>
</reference>
<proteinExistence type="inferred from homology"/>
<evidence type="ECO:0000256" key="8">
    <source>
        <dbReference type="ARBA" id="ARBA00023077"/>
    </source>
</evidence>
<sequence length="741" mass="80320">MQKKHVFLKSGGCALLALLSATPSLAQQAQPQGLLEEIIVTAQRRAESVQDVPVAITAFSASELERRQITETLDLINAVPNLIGANNTGLGSANQYYLRALGNTETIATFDPPVGTYVDDIYVSRQNANNFAFFDVERIEVLRGPQGTLFGRNTTGGAVNVIMAKPHDTLGGFAEIGYGKYDEKSARASIDIPLSETVLTKFSAFKIKNDGWAKNLTTGEDNNGEDTTGLRGAVRWLVSDAVTWDISSDYMDSDSDSLLNTKEGGRRVTRTGLTKQGGALRTYLVGEKGDYGLGNNVRTWTLTSNIAVETAGPTINVISGYRDLRQEYALDFANLPRATGGFAIANTSDHDQFSQEIKANGSLFSDKLDYVVGVYYLHEDNETDFADLLNFAAPTVLADRTLTNTTEAKAAYAQFDFHATDRLTATAGLRFTEEKKTIGIVSNGNPRSVANFSTANMVALGIPDDLTTAIWTPRFALEFEAADDVMLFASATRGFKSGGWNARGTSAEVIRSFSAEKVWSYETGARSEWLDGSLRVNLNAFYTDVSDFQIPSAFQQASGAIAFITGNYADMEVQGLEAEFTWVPVEGLNLSAALGVQESKYKRYAASVLTQQAQCRAGTTARCGQGIVTPAGNIAEPVRSPDVTLNLSGSYDIAIGEYLLTPSVSMTHVGKHWVQTSNVLASYENGYTTYSGGLTFGPADGPWSASLECSNCTDVTYRTSFLISTYLNRPVTWTGRLKYKF</sequence>
<keyword evidence="2 11" id="KW-0813">Transport</keyword>
<evidence type="ECO:0000256" key="5">
    <source>
        <dbReference type="ARBA" id="ARBA00022692"/>
    </source>
</evidence>
<dbReference type="GO" id="GO:0009279">
    <property type="term" value="C:cell outer membrane"/>
    <property type="evidence" value="ECO:0007669"/>
    <property type="project" value="UniProtKB-SubCell"/>
</dbReference>
<keyword evidence="10 11" id="KW-0998">Cell outer membrane</keyword>
<dbReference type="PANTHER" id="PTHR32552:SF81">
    <property type="entry name" value="TONB-DEPENDENT OUTER MEMBRANE RECEPTOR"/>
    <property type="match status" value="1"/>
</dbReference>
<dbReference type="InterPro" id="IPR000531">
    <property type="entry name" value="Beta-barrel_TonB"/>
</dbReference>
<evidence type="ECO:0000313" key="14">
    <source>
        <dbReference type="Proteomes" id="UP000234752"/>
    </source>
</evidence>
<dbReference type="AlphaFoldDB" id="A0A2K9NDN9"/>
<comment type="similarity">
    <text evidence="11 12">Belongs to the TonB-dependent receptor family.</text>
</comment>
<evidence type="ECO:0000256" key="3">
    <source>
        <dbReference type="ARBA" id="ARBA00022452"/>
    </source>
</evidence>
<name>A0A2K9NDN9_9PROT</name>
<gene>
    <name evidence="13" type="ORF">C0V82_13935</name>
</gene>
<dbReference type="SUPFAM" id="SSF56935">
    <property type="entry name" value="Porins"/>
    <property type="match status" value="1"/>
</dbReference>
<dbReference type="Pfam" id="PF07715">
    <property type="entry name" value="Plug"/>
    <property type="match status" value="1"/>
</dbReference>
<keyword evidence="14" id="KW-1185">Reference proteome</keyword>
<keyword evidence="8 12" id="KW-0798">TonB box</keyword>
<keyword evidence="5 11" id="KW-0812">Transmembrane</keyword>
<keyword evidence="7" id="KW-0406">Ion transport</keyword>
<evidence type="ECO:0000256" key="1">
    <source>
        <dbReference type="ARBA" id="ARBA00004571"/>
    </source>
</evidence>
<dbReference type="RefSeq" id="WP_102112816.1">
    <property type="nucleotide sequence ID" value="NZ_BMGN01000014.1"/>
</dbReference>
<evidence type="ECO:0000256" key="11">
    <source>
        <dbReference type="PROSITE-ProRule" id="PRU01360"/>
    </source>
</evidence>
<dbReference type="InterPro" id="IPR039426">
    <property type="entry name" value="TonB-dep_rcpt-like"/>
</dbReference>
<evidence type="ECO:0000256" key="4">
    <source>
        <dbReference type="ARBA" id="ARBA00022496"/>
    </source>
</evidence>
<protein>
    <submittedName>
        <fullName evidence="13">TonB-dependent receptor</fullName>
    </submittedName>
</protein>
<keyword evidence="9 11" id="KW-0472">Membrane</keyword>
<evidence type="ECO:0000256" key="10">
    <source>
        <dbReference type="ARBA" id="ARBA00023237"/>
    </source>
</evidence>
<evidence type="ECO:0000256" key="9">
    <source>
        <dbReference type="ARBA" id="ARBA00023136"/>
    </source>
</evidence>
<comment type="subcellular location">
    <subcellularLocation>
        <location evidence="1 11">Cell outer membrane</location>
        <topology evidence="1 11">Multi-pass membrane protein</topology>
    </subcellularLocation>
</comment>
<evidence type="ECO:0000256" key="12">
    <source>
        <dbReference type="RuleBase" id="RU003357"/>
    </source>
</evidence>
<accession>A0A2K9NDN9</accession>
<dbReference type="PANTHER" id="PTHR32552">
    <property type="entry name" value="FERRICHROME IRON RECEPTOR-RELATED"/>
    <property type="match status" value="1"/>
</dbReference>
<dbReference type="InterPro" id="IPR036942">
    <property type="entry name" value="Beta-barrel_TonB_sf"/>
</dbReference>
<dbReference type="Pfam" id="PF00593">
    <property type="entry name" value="TonB_dep_Rec_b-barrel"/>
    <property type="match status" value="1"/>
</dbReference>
<organism evidence="13 14">
    <name type="scientific">Niveispirillum cyanobacteriorum</name>
    <dbReference type="NCBI Taxonomy" id="1612173"/>
    <lineage>
        <taxon>Bacteria</taxon>
        <taxon>Pseudomonadati</taxon>
        <taxon>Pseudomonadota</taxon>
        <taxon>Alphaproteobacteria</taxon>
        <taxon>Rhodospirillales</taxon>
        <taxon>Azospirillaceae</taxon>
        <taxon>Niveispirillum</taxon>
    </lineage>
</organism>
<keyword evidence="13" id="KW-0675">Receptor</keyword>
<dbReference type="InterPro" id="IPR012910">
    <property type="entry name" value="Plug_dom"/>
</dbReference>
<dbReference type="KEGG" id="ncb:C0V82_13935"/>
<keyword evidence="4" id="KW-0410">Iron transport</keyword>
<dbReference type="OrthoDB" id="7455607at2"/>
<evidence type="ECO:0000256" key="2">
    <source>
        <dbReference type="ARBA" id="ARBA00022448"/>
    </source>
</evidence>
<dbReference type="PROSITE" id="PS52016">
    <property type="entry name" value="TONB_DEPENDENT_REC_3"/>
    <property type="match status" value="1"/>
</dbReference>
<dbReference type="Gene3D" id="2.40.170.20">
    <property type="entry name" value="TonB-dependent receptor, beta-barrel domain"/>
    <property type="match status" value="1"/>
</dbReference>
<evidence type="ECO:0000256" key="7">
    <source>
        <dbReference type="ARBA" id="ARBA00023065"/>
    </source>
</evidence>
<keyword evidence="3 11" id="KW-1134">Transmembrane beta strand</keyword>
<evidence type="ECO:0000256" key="6">
    <source>
        <dbReference type="ARBA" id="ARBA00023004"/>
    </source>
</evidence>
<evidence type="ECO:0000313" key="13">
    <source>
        <dbReference type="EMBL" id="AUN31207.1"/>
    </source>
</evidence>
<keyword evidence="6" id="KW-0408">Iron</keyword>